<feature type="non-terminal residue" evidence="1">
    <location>
        <position position="103"/>
    </location>
</feature>
<organism evidence="1 2">
    <name type="scientific">Candidatus Vampirococcus lugosii</name>
    <dbReference type="NCBI Taxonomy" id="2789015"/>
    <lineage>
        <taxon>Bacteria</taxon>
        <taxon>Candidatus Absconditibacteriota</taxon>
        <taxon>Vampirococcus</taxon>
    </lineage>
</organism>
<dbReference type="EMBL" id="JAEDAM010000070">
    <property type="protein sequence ID" value="MBS8122316.1"/>
    <property type="molecule type" value="Genomic_DNA"/>
</dbReference>
<dbReference type="RefSeq" id="WP_213349759.1">
    <property type="nucleotide sequence ID" value="NZ_JAEDAM010000070.1"/>
</dbReference>
<keyword evidence="2" id="KW-1185">Reference proteome</keyword>
<gene>
    <name evidence="1" type="ORF">VAMP_278n78</name>
</gene>
<name>A0ABS5QNY2_9BACT</name>
<protein>
    <submittedName>
        <fullName evidence="1">Uncharacterized protein</fullName>
    </submittedName>
</protein>
<proteinExistence type="predicted"/>
<accession>A0ABS5QNY2</accession>
<sequence length="103" mass="11397">MTEKMNQNMETVEQVDTNKQTLVNNTKQRLSEVMKQVGKVPESLKEFAENMRQNTNPKTVLLTAIIFSLGSGVVNASQSGQDILDQAISSGDSEGFVVQMFEN</sequence>
<evidence type="ECO:0000313" key="2">
    <source>
        <dbReference type="Proteomes" id="UP000680365"/>
    </source>
</evidence>
<comment type="caution">
    <text evidence="1">The sequence shown here is derived from an EMBL/GenBank/DDBJ whole genome shotgun (WGS) entry which is preliminary data.</text>
</comment>
<reference evidence="1 2" key="1">
    <citation type="journal article" date="2021" name="Nat. Commun.">
        <title>Reductive evolution and unique predatory mode in the CPR bacterium Vampirococcus lugosii.</title>
        <authorList>
            <person name="Moreira D."/>
            <person name="Zivanovic Y."/>
            <person name="Lopez-Archilla A.I."/>
            <person name="Iniesto M."/>
            <person name="Lopez-Garcia P."/>
        </authorList>
    </citation>
    <scope>NUCLEOTIDE SEQUENCE [LARGE SCALE GENOMIC DNA]</scope>
    <source>
        <strain evidence="1">Chiprana</strain>
    </source>
</reference>
<dbReference type="Proteomes" id="UP000680365">
    <property type="component" value="Unassembled WGS sequence"/>
</dbReference>
<evidence type="ECO:0000313" key="1">
    <source>
        <dbReference type="EMBL" id="MBS8122316.1"/>
    </source>
</evidence>